<protein>
    <recommendedName>
        <fullName evidence="2">Acyltransferase 3 domain-containing protein</fullName>
    </recommendedName>
</protein>
<dbReference type="InterPro" id="IPR002656">
    <property type="entry name" value="Acyl_transf_3_dom"/>
</dbReference>
<evidence type="ECO:0000256" key="1">
    <source>
        <dbReference type="SAM" id="Phobius"/>
    </source>
</evidence>
<evidence type="ECO:0000313" key="4">
    <source>
        <dbReference type="Proteomes" id="UP001432027"/>
    </source>
</evidence>
<dbReference type="Proteomes" id="UP001432027">
    <property type="component" value="Unassembled WGS sequence"/>
</dbReference>
<dbReference type="Pfam" id="PF01757">
    <property type="entry name" value="Acyl_transf_3"/>
    <property type="match status" value="1"/>
</dbReference>
<reference evidence="3" key="1">
    <citation type="submission" date="2023-10" db="EMBL/GenBank/DDBJ databases">
        <title>Genome assembly of Pristionchus species.</title>
        <authorList>
            <person name="Yoshida K."/>
            <person name="Sommer R.J."/>
        </authorList>
    </citation>
    <scope>NUCLEOTIDE SEQUENCE</scope>
    <source>
        <strain evidence="3">RS0144</strain>
    </source>
</reference>
<proteinExistence type="predicted"/>
<organism evidence="3 4">
    <name type="scientific">Pristionchus entomophagus</name>
    <dbReference type="NCBI Taxonomy" id="358040"/>
    <lineage>
        <taxon>Eukaryota</taxon>
        <taxon>Metazoa</taxon>
        <taxon>Ecdysozoa</taxon>
        <taxon>Nematoda</taxon>
        <taxon>Chromadorea</taxon>
        <taxon>Rhabditida</taxon>
        <taxon>Rhabditina</taxon>
        <taxon>Diplogasteromorpha</taxon>
        <taxon>Diplogasteroidea</taxon>
        <taxon>Neodiplogasteridae</taxon>
        <taxon>Pristionchus</taxon>
    </lineage>
</organism>
<dbReference type="InterPro" id="IPR050879">
    <property type="entry name" value="Acyltransferase_3"/>
</dbReference>
<feature type="transmembrane region" description="Helical" evidence="1">
    <location>
        <begin position="123"/>
        <end position="141"/>
    </location>
</feature>
<feature type="non-terminal residue" evidence="3">
    <location>
        <position position="1"/>
    </location>
</feature>
<dbReference type="PANTHER" id="PTHR23028:SF127">
    <property type="entry name" value="ACYL_TRANSF_3 DOMAIN-CONTAINING PROTEIN-RELATED"/>
    <property type="match status" value="1"/>
</dbReference>
<dbReference type="GO" id="GO:0016020">
    <property type="term" value="C:membrane"/>
    <property type="evidence" value="ECO:0007669"/>
    <property type="project" value="TreeGrafter"/>
</dbReference>
<keyword evidence="4" id="KW-1185">Reference proteome</keyword>
<feature type="domain" description="Acyltransferase 3" evidence="2">
    <location>
        <begin position="1"/>
        <end position="236"/>
    </location>
</feature>
<dbReference type="PANTHER" id="PTHR23028">
    <property type="entry name" value="ACETYLTRANSFERASE"/>
    <property type="match status" value="1"/>
</dbReference>
<gene>
    <name evidence="3" type="ORF">PENTCL1PPCAC_9971</name>
</gene>
<keyword evidence="1" id="KW-1133">Transmembrane helix</keyword>
<keyword evidence="1" id="KW-0812">Transmembrane</keyword>
<dbReference type="AlphaFoldDB" id="A0AAV5SX70"/>
<dbReference type="EMBL" id="BTSX01000003">
    <property type="protein sequence ID" value="GMS87796.1"/>
    <property type="molecule type" value="Genomic_DNA"/>
</dbReference>
<keyword evidence="1" id="KW-0472">Membrane</keyword>
<evidence type="ECO:0000313" key="3">
    <source>
        <dbReference type="EMBL" id="GMS87796.1"/>
    </source>
</evidence>
<feature type="transmembrane region" description="Helical" evidence="1">
    <location>
        <begin position="31"/>
        <end position="50"/>
    </location>
</feature>
<comment type="caution">
    <text evidence="3">The sequence shown here is derived from an EMBL/GenBank/DDBJ whole genome shotgun (WGS) entry which is preliminary data.</text>
</comment>
<accession>A0AAV5SX70</accession>
<dbReference type="GO" id="GO:0000271">
    <property type="term" value="P:polysaccharide biosynthetic process"/>
    <property type="evidence" value="ECO:0007669"/>
    <property type="project" value="TreeGrafter"/>
</dbReference>
<sequence>LSGFLISLVLENKAVAISTFTNFYFKRIRRIFPLLLLIVLCCSMYSSAYYGDTLFAYSEKYALHSALFITNLKGNNEGEDYFREIEKVDDFYTHTWSLSVEIQFYLIAPLLLHALKPSASFSILYYFLSVAALSFLFSKMVSPPTAFYSTLARLWQFYAGAIAFRLQSEQALPSAKELLVPPTPCKNFASNLSIVIPSTIALCVISCDLAFDNLESAFRDALTFGAAALLVLKLTTPILTHRALQIIG</sequence>
<feature type="non-terminal residue" evidence="3">
    <location>
        <position position="248"/>
    </location>
</feature>
<dbReference type="GO" id="GO:0016747">
    <property type="term" value="F:acyltransferase activity, transferring groups other than amino-acyl groups"/>
    <property type="evidence" value="ECO:0007669"/>
    <property type="project" value="InterPro"/>
</dbReference>
<name>A0AAV5SX70_9BILA</name>
<evidence type="ECO:0000259" key="2">
    <source>
        <dbReference type="Pfam" id="PF01757"/>
    </source>
</evidence>